<organism evidence="1 2">
    <name type="scientific">Halobacillus aidingensis</name>
    <dbReference type="NCBI Taxonomy" id="240303"/>
    <lineage>
        <taxon>Bacteria</taxon>
        <taxon>Bacillati</taxon>
        <taxon>Bacillota</taxon>
        <taxon>Bacilli</taxon>
        <taxon>Bacillales</taxon>
        <taxon>Bacillaceae</taxon>
        <taxon>Halobacillus</taxon>
    </lineage>
</organism>
<evidence type="ECO:0000313" key="2">
    <source>
        <dbReference type="Proteomes" id="UP000198860"/>
    </source>
</evidence>
<proteinExistence type="predicted"/>
<dbReference type="AlphaFoldDB" id="A0A1H0KZ14"/>
<protein>
    <submittedName>
        <fullName evidence="1">Uncharacterized protein</fullName>
    </submittedName>
</protein>
<evidence type="ECO:0000313" key="1">
    <source>
        <dbReference type="EMBL" id="SDO61012.1"/>
    </source>
</evidence>
<reference evidence="2" key="1">
    <citation type="submission" date="2016-10" db="EMBL/GenBank/DDBJ databases">
        <authorList>
            <person name="Varghese N."/>
            <person name="Submissions S."/>
        </authorList>
    </citation>
    <scope>NUCLEOTIDE SEQUENCE [LARGE SCALE GENOMIC DNA]</scope>
    <source>
        <strain evidence="2">CGMCC 1.3703</strain>
    </source>
</reference>
<sequence>MAGLTPYFFIGNIRIGTIENASCLNMGNNIPTGFESYQKHNQGFGNVYGDGNTLEGLRSILSDSAILDLMSQENGQEIPEWVKKLIEKKMEDHPED</sequence>
<dbReference type="EMBL" id="FNIZ01000006">
    <property type="protein sequence ID" value="SDO61012.1"/>
    <property type="molecule type" value="Genomic_DNA"/>
</dbReference>
<accession>A0A1H0KZ14</accession>
<keyword evidence="2" id="KW-1185">Reference proteome</keyword>
<name>A0A1H0KZ14_HALAD</name>
<dbReference type="OrthoDB" id="2376915at2"/>
<dbReference type="STRING" id="240303.SAMN05421677_106151"/>
<dbReference type="Proteomes" id="UP000198860">
    <property type="component" value="Unassembled WGS sequence"/>
</dbReference>
<dbReference type="RefSeq" id="WP_089652030.1">
    <property type="nucleotide sequence ID" value="NZ_FNIZ01000006.1"/>
</dbReference>
<gene>
    <name evidence="1" type="ORF">SAMN05421677_106151</name>
</gene>